<dbReference type="InterPro" id="IPR032098">
    <property type="entry name" value="Acyltransf_C"/>
</dbReference>
<protein>
    <submittedName>
        <fullName evidence="7">Phospholipid/glycerol acyltransferase domain-containing protein</fullName>
    </submittedName>
</protein>
<keyword evidence="6" id="KW-1185">Reference proteome</keyword>
<dbReference type="GO" id="GO:0005783">
    <property type="term" value="C:endoplasmic reticulum"/>
    <property type="evidence" value="ECO:0007669"/>
    <property type="project" value="TreeGrafter"/>
</dbReference>
<comment type="similarity">
    <text evidence="1">Belongs to the 1-acyl-sn-glycerol-3-phosphate acyltransferase family.</text>
</comment>
<keyword evidence="2" id="KW-0808">Transferase</keyword>
<name>A0AAF3FGM8_9BILA</name>
<dbReference type="WBParaSite" id="MBELARI_LOCUS6234">
    <property type="protein sequence ID" value="MBELARI_LOCUS6234"/>
    <property type="gene ID" value="MBELARI_LOCUS6234"/>
</dbReference>
<organism evidence="6 7">
    <name type="scientific">Mesorhabditis belari</name>
    <dbReference type="NCBI Taxonomy" id="2138241"/>
    <lineage>
        <taxon>Eukaryota</taxon>
        <taxon>Metazoa</taxon>
        <taxon>Ecdysozoa</taxon>
        <taxon>Nematoda</taxon>
        <taxon>Chromadorea</taxon>
        <taxon>Rhabditida</taxon>
        <taxon>Rhabditina</taxon>
        <taxon>Rhabditomorpha</taxon>
        <taxon>Rhabditoidea</taxon>
        <taxon>Rhabditidae</taxon>
        <taxon>Mesorhabditinae</taxon>
        <taxon>Mesorhabditis</taxon>
    </lineage>
</organism>
<keyword evidence="4" id="KW-1133">Transmembrane helix</keyword>
<keyword evidence="4" id="KW-0472">Membrane</keyword>
<reference evidence="7" key="1">
    <citation type="submission" date="2024-02" db="UniProtKB">
        <authorList>
            <consortium name="WormBaseParasite"/>
        </authorList>
    </citation>
    <scope>IDENTIFICATION</scope>
</reference>
<proteinExistence type="inferred from homology"/>
<dbReference type="GO" id="GO:0036149">
    <property type="term" value="P:phosphatidylinositol acyl-chain remodeling"/>
    <property type="evidence" value="ECO:0007669"/>
    <property type="project" value="TreeGrafter"/>
</dbReference>
<dbReference type="CDD" id="cd07990">
    <property type="entry name" value="LPLAT_LCLAT1-like"/>
    <property type="match status" value="1"/>
</dbReference>
<dbReference type="PANTHER" id="PTHR10983">
    <property type="entry name" value="1-ACYLGLYCEROL-3-PHOSPHATE ACYLTRANSFERASE-RELATED"/>
    <property type="match status" value="1"/>
</dbReference>
<evidence type="ECO:0000313" key="7">
    <source>
        <dbReference type="WBParaSite" id="MBELARI_LOCUS6234"/>
    </source>
</evidence>
<dbReference type="SMART" id="SM00563">
    <property type="entry name" value="PlsC"/>
    <property type="match status" value="1"/>
</dbReference>
<dbReference type="GO" id="GO:0016746">
    <property type="term" value="F:acyltransferase activity"/>
    <property type="evidence" value="ECO:0007669"/>
    <property type="project" value="UniProtKB-KW"/>
</dbReference>
<sequence>MGEPTTVSRADGWRQRVNGWLFGFFVLTSSLFGTLYFFLPFVPLMFLAPRIWRQYIDRLSGYWTYVTAGMIRLLFGVKTRVIGDKIEAEEMALYIMNHRTSLDWLFFWNALYQQDPRLTDSQKVILKSSEKYLPGGGWAMQCNSFIFLERNFQKDKMKIRQLLDYYTDIGNSYQLLLFPEGTDRCPKGALRNERYAAKMDLKPYSYVLHPRTKGFVYIVQEMRRSGKLKAIYDITVGYKDKIVQKETDIVFEGLAPQDVHFQIIRIPIEQLPDDDRQLVEWIEKRWANKEEKLRQFYEAPRGETFENTPQGAEYELTPDAERMSSLGIIACAGGTVLWMLGLLPFSSMFSWFSFCGVLFYLIVPVLFGGVEFLAIEGLRFSKGWTKQKRAD</sequence>
<dbReference type="PANTHER" id="PTHR10983:SF16">
    <property type="entry name" value="LYSOCARDIOLIPIN ACYLTRANSFERASE 1"/>
    <property type="match status" value="1"/>
</dbReference>
<dbReference type="InterPro" id="IPR002123">
    <property type="entry name" value="Plipid/glycerol_acylTrfase"/>
</dbReference>
<dbReference type="Pfam" id="PF01553">
    <property type="entry name" value="Acyltransferase"/>
    <property type="match status" value="1"/>
</dbReference>
<dbReference type="Pfam" id="PF16076">
    <property type="entry name" value="Acyltransf_C"/>
    <property type="match status" value="1"/>
</dbReference>
<dbReference type="Proteomes" id="UP000887575">
    <property type="component" value="Unassembled WGS sequence"/>
</dbReference>
<dbReference type="AlphaFoldDB" id="A0AAF3FGM8"/>
<keyword evidence="3" id="KW-0012">Acyltransferase</keyword>
<feature type="transmembrane region" description="Helical" evidence="4">
    <location>
        <begin position="20"/>
        <end position="48"/>
    </location>
</feature>
<evidence type="ECO:0000256" key="2">
    <source>
        <dbReference type="ARBA" id="ARBA00022679"/>
    </source>
</evidence>
<accession>A0AAF3FGM8</accession>
<evidence type="ECO:0000313" key="6">
    <source>
        <dbReference type="Proteomes" id="UP000887575"/>
    </source>
</evidence>
<keyword evidence="4" id="KW-0812">Transmembrane</keyword>
<evidence type="ECO:0000256" key="1">
    <source>
        <dbReference type="ARBA" id="ARBA00008655"/>
    </source>
</evidence>
<evidence type="ECO:0000256" key="3">
    <source>
        <dbReference type="ARBA" id="ARBA00023315"/>
    </source>
</evidence>
<feature type="transmembrane region" description="Helical" evidence="4">
    <location>
        <begin position="351"/>
        <end position="374"/>
    </location>
</feature>
<feature type="transmembrane region" description="Helical" evidence="4">
    <location>
        <begin position="326"/>
        <end position="345"/>
    </location>
</feature>
<dbReference type="SUPFAM" id="SSF69593">
    <property type="entry name" value="Glycerol-3-phosphate (1)-acyltransferase"/>
    <property type="match status" value="1"/>
</dbReference>
<evidence type="ECO:0000256" key="4">
    <source>
        <dbReference type="SAM" id="Phobius"/>
    </source>
</evidence>
<feature type="domain" description="Phospholipid/glycerol acyltransferase" evidence="5">
    <location>
        <begin position="92"/>
        <end position="216"/>
    </location>
</feature>
<evidence type="ECO:0000259" key="5">
    <source>
        <dbReference type="SMART" id="SM00563"/>
    </source>
</evidence>